<proteinExistence type="predicted"/>
<organism evidence="1 2">
    <name type="scientific">Trifolium medium</name>
    <dbReference type="NCBI Taxonomy" id="97028"/>
    <lineage>
        <taxon>Eukaryota</taxon>
        <taxon>Viridiplantae</taxon>
        <taxon>Streptophyta</taxon>
        <taxon>Embryophyta</taxon>
        <taxon>Tracheophyta</taxon>
        <taxon>Spermatophyta</taxon>
        <taxon>Magnoliopsida</taxon>
        <taxon>eudicotyledons</taxon>
        <taxon>Gunneridae</taxon>
        <taxon>Pentapetalae</taxon>
        <taxon>rosids</taxon>
        <taxon>fabids</taxon>
        <taxon>Fabales</taxon>
        <taxon>Fabaceae</taxon>
        <taxon>Papilionoideae</taxon>
        <taxon>50 kb inversion clade</taxon>
        <taxon>NPAAA clade</taxon>
        <taxon>Hologalegina</taxon>
        <taxon>IRL clade</taxon>
        <taxon>Trifolieae</taxon>
        <taxon>Trifolium</taxon>
    </lineage>
</organism>
<dbReference type="AlphaFoldDB" id="A0A392N7R1"/>
<dbReference type="Proteomes" id="UP000265520">
    <property type="component" value="Unassembled WGS sequence"/>
</dbReference>
<evidence type="ECO:0000313" key="2">
    <source>
        <dbReference type="Proteomes" id="UP000265520"/>
    </source>
</evidence>
<reference evidence="1 2" key="1">
    <citation type="journal article" date="2018" name="Front. Plant Sci.">
        <title>Red Clover (Trifolium pratense) and Zigzag Clover (T. medium) - A Picture of Genomic Similarities and Differences.</title>
        <authorList>
            <person name="Dluhosova J."/>
            <person name="Istvanek J."/>
            <person name="Nedelnik J."/>
            <person name="Repkova J."/>
        </authorList>
    </citation>
    <scope>NUCLEOTIDE SEQUENCE [LARGE SCALE GENOMIC DNA]</scope>
    <source>
        <strain evidence="2">cv. 10/8</strain>
        <tissue evidence="1">Leaf</tissue>
    </source>
</reference>
<dbReference type="EMBL" id="LXQA010027546">
    <property type="protein sequence ID" value="MCH94534.1"/>
    <property type="molecule type" value="Genomic_DNA"/>
</dbReference>
<accession>A0A392N7R1</accession>
<name>A0A392N7R1_9FABA</name>
<protein>
    <submittedName>
        <fullName evidence="1">Uncharacterized protein</fullName>
    </submittedName>
</protein>
<sequence>MFNRAIKESDETYLKGTTSGLPMRVILVAKQESSNIEEENNVSTDQDWGRLSRGVWTNCSIQ</sequence>
<gene>
    <name evidence="1" type="ORF">A2U01_0015496</name>
</gene>
<keyword evidence="2" id="KW-1185">Reference proteome</keyword>
<comment type="caution">
    <text evidence="1">The sequence shown here is derived from an EMBL/GenBank/DDBJ whole genome shotgun (WGS) entry which is preliminary data.</text>
</comment>
<evidence type="ECO:0000313" key="1">
    <source>
        <dbReference type="EMBL" id="MCH94534.1"/>
    </source>
</evidence>